<dbReference type="Proteomes" id="UP001597076">
    <property type="component" value="Unassembled WGS sequence"/>
</dbReference>
<dbReference type="RefSeq" id="WP_390287461.1">
    <property type="nucleotide sequence ID" value="NZ_JBHUDI010000006.1"/>
</dbReference>
<comment type="caution">
    <text evidence="2">The sequence shown here is derived from an EMBL/GenBank/DDBJ whole genome shotgun (WGS) entry which is preliminary data.</text>
</comment>
<keyword evidence="3" id="KW-1185">Reference proteome</keyword>
<dbReference type="PROSITE" id="PS51257">
    <property type="entry name" value="PROKAR_LIPOPROTEIN"/>
    <property type="match status" value="1"/>
</dbReference>
<organism evidence="2 3">
    <name type="scientific">Haloarchaeobius amylolyticus</name>
    <dbReference type="NCBI Taxonomy" id="1198296"/>
    <lineage>
        <taxon>Archaea</taxon>
        <taxon>Methanobacteriati</taxon>
        <taxon>Methanobacteriota</taxon>
        <taxon>Stenosarchaea group</taxon>
        <taxon>Halobacteria</taxon>
        <taxon>Halobacteriales</taxon>
        <taxon>Halorubellaceae</taxon>
        <taxon>Haloarchaeobius</taxon>
    </lineage>
</organism>
<evidence type="ECO:0000313" key="3">
    <source>
        <dbReference type="Proteomes" id="UP001597076"/>
    </source>
</evidence>
<dbReference type="AlphaFoldDB" id="A0ABD6BGR2"/>
<dbReference type="EMBL" id="JBHUDI010000006">
    <property type="protein sequence ID" value="MFD1564166.1"/>
    <property type="molecule type" value="Genomic_DNA"/>
</dbReference>
<accession>A0ABD6BGR2</accession>
<sequence length="170" mass="18892">MNRRTVLRTAGVTATIGLSGCIEALQEHYEGSFRGLVPIEIHSEADQPYDVTLEAFDPETDRQTYDESYTVTAGERALPPHLDATEQLLRVTRINREHRDRQLTREATITRETSTVIVRLTNDDLRLELERGDEDTEPTTVSGTDGPESNTSSQTDAEPSTNESAANTSE</sequence>
<gene>
    <name evidence="2" type="ORF">ACFR99_11460</name>
</gene>
<proteinExistence type="predicted"/>
<evidence type="ECO:0000313" key="2">
    <source>
        <dbReference type="EMBL" id="MFD1564166.1"/>
    </source>
</evidence>
<protein>
    <recommendedName>
        <fullName evidence="4">Ser-Asp rich fibrinogen-binding, bone sialoprotein-binding protein</fullName>
    </recommendedName>
</protein>
<reference evidence="2 3" key="1">
    <citation type="journal article" date="2019" name="Int. J. Syst. Evol. Microbiol.">
        <title>The Global Catalogue of Microorganisms (GCM) 10K type strain sequencing project: providing services to taxonomists for standard genome sequencing and annotation.</title>
        <authorList>
            <consortium name="The Broad Institute Genomics Platform"/>
            <consortium name="The Broad Institute Genome Sequencing Center for Infectious Disease"/>
            <person name="Wu L."/>
            <person name="Ma J."/>
        </authorList>
    </citation>
    <scope>NUCLEOTIDE SEQUENCE [LARGE SCALE GENOMIC DNA]</scope>
    <source>
        <strain evidence="2 3">CGMCC 1.12230</strain>
    </source>
</reference>
<feature type="region of interest" description="Disordered" evidence="1">
    <location>
        <begin position="128"/>
        <end position="170"/>
    </location>
</feature>
<feature type="compositionally biased region" description="Polar residues" evidence="1">
    <location>
        <begin position="138"/>
        <end position="170"/>
    </location>
</feature>
<evidence type="ECO:0008006" key="4">
    <source>
        <dbReference type="Google" id="ProtNLM"/>
    </source>
</evidence>
<name>A0ABD6BGR2_9EURY</name>
<evidence type="ECO:0000256" key="1">
    <source>
        <dbReference type="SAM" id="MobiDB-lite"/>
    </source>
</evidence>